<dbReference type="PANTHER" id="PTHR43772:SF2">
    <property type="entry name" value="PUTATIVE (AFU_ORTHOLOGUE AFUA_2G04480)-RELATED"/>
    <property type="match status" value="1"/>
</dbReference>
<evidence type="ECO:0000256" key="3">
    <source>
        <dbReference type="ARBA" id="ARBA00022729"/>
    </source>
</evidence>
<dbReference type="Pfam" id="PF03422">
    <property type="entry name" value="CBM_6"/>
    <property type="match status" value="1"/>
</dbReference>
<evidence type="ECO:0000256" key="1">
    <source>
        <dbReference type="ARBA" id="ARBA00009865"/>
    </source>
</evidence>
<evidence type="ECO:0000256" key="6">
    <source>
        <dbReference type="ARBA" id="ARBA00023295"/>
    </source>
</evidence>
<dbReference type="CDD" id="cd04084">
    <property type="entry name" value="CBM6_xylanase-like"/>
    <property type="match status" value="1"/>
</dbReference>
<keyword evidence="4 8" id="KW-0378">Hydrolase</keyword>
<protein>
    <submittedName>
        <fullName evidence="11">Carbohydrate binding module (Family 6)</fullName>
    </submittedName>
</protein>
<dbReference type="InterPro" id="IPR023296">
    <property type="entry name" value="Glyco_hydro_beta-prop_sf"/>
</dbReference>
<dbReference type="STRING" id="1416779.SAMN05444409_2274"/>
<dbReference type="InterPro" id="IPR005084">
    <property type="entry name" value="CBM6"/>
</dbReference>
<feature type="signal peptide" evidence="9">
    <location>
        <begin position="1"/>
        <end position="22"/>
    </location>
</feature>
<evidence type="ECO:0000256" key="7">
    <source>
        <dbReference type="PIRSR" id="PIRSR606710-2"/>
    </source>
</evidence>
<keyword evidence="2" id="KW-0624">Polysaccharide degradation</keyword>
<dbReference type="RefSeq" id="WP_083600743.1">
    <property type="nucleotide sequence ID" value="NZ_FSRK01000001.1"/>
</dbReference>
<dbReference type="OrthoDB" id="9763933at2"/>
<dbReference type="EMBL" id="FSRK01000001">
    <property type="protein sequence ID" value="SIO15123.1"/>
    <property type="molecule type" value="Genomic_DNA"/>
</dbReference>
<keyword evidence="6 8" id="KW-0326">Glycosidase</keyword>
<reference evidence="12" key="1">
    <citation type="submission" date="2016-11" db="EMBL/GenBank/DDBJ databases">
        <authorList>
            <person name="Varghese N."/>
            <person name="Submissions S."/>
        </authorList>
    </citation>
    <scope>NUCLEOTIDE SEQUENCE [LARGE SCALE GENOMIC DNA]</scope>
    <source>
        <strain evidence="12">DSM 27623</strain>
    </source>
</reference>
<dbReference type="SUPFAM" id="SSF49785">
    <property type="entry name" value="Galactose-binding domain-like"/>
    <property type="match status" value="1"/>
</dbReference>
<dbReference type="SUPFAM" id="SSF75005">
    <property type="entry name" value="Arabinanase/levansucrase/invertase"/>
    <property type="match status" value="1"/>
</dbReference>
<evidence type="ECO:0000256" key="2">
    <source>
        <dbReference type="ARBA" id="ARBA00022651"/>
    </source>
</evidence>
<keyword evidence="5" id="KW-0119">Carbohydrate metabolism</keyword>
<dbReference type="Proteomes" id="UP000185207">
    <property type="component" value="Unassembled WGS sequence"/>
</dbReference>
<proteinExistence type="inferred from homology"/>
<accession>A0A1N6H5U7</accession>
<comment type="similarity">
    <text evidence="1 8">Belongs to the glycosyl hydrolase 43 family.</text>
</comment>
<dbReference type="InterPro" id="IPR006584">
    <property type="entry name" value="Cellulose-bd_IV"/>
</dbReference>
<evidence type="ECO:0000313" key="12">
    <source>
        <dbReference type="Proteomes" id="UP000185207"/>
    </source>
</evidence>
<gene>
    <name evidence="11" type="ORF">SAMN05444409_2274</name>
</gene>
<dbReference type="Pfam" id="PF04616">
    <property type="entry name" value="Glyco_hydro_43"/>
    <property type="match status" value="1"/>
</dbReference>
<dbReference type="InterPro" id="IPR008979">
    <property type="entry name" value="Galactose-bd-like_sf"/>
</dbReference>
<evidence type="ECO:0000313" key="11">
    <source>
        <dbReference type="EMBL" id="SIO15123.1"/>
    </source>
</evidence>
<dbReference type="AlphaFoldDB" id="A0A1N6H5U7"/>
<evidence type="ECO:0000259" key="10">
    <source>
        <dbReference type="PROSITE" id="PS51175"/>
    </source>
</evidence>
<dbReference type="GO" id="GO:0045493">
    <property type="term" value="P:xylan catabolic process"/>
    <property type="evidence" value="ECO:0007669"/>
    <property type="project" value="UniProtKB-KW"/>
</dbReference>
<dbReference type="GO" id="GO:0004553">
    <property type="term" value="F:hydrolase activity, hydrolyzing O-glycosyl compounds"/>
    <property type="evidence" value="ECO:0007669"/>
    <property type="project" value="InterPro"/>
</dbReference>
<keyword evidence="2" id="KW-0858">Xylan degradation</keyword>
<dbReference type="InterPro" id="IPR052176">
    <property type="entry name" value="Glycosyl_Hydrlase_43_Enz"/>
</dbReference>
<dbReference type="Gene3D" id="2.115.10.20">
    <property type="entry name" value="Glycosyl hydrolase domain, family 43"/>
    <property type="match status" value="1"/>
</dbReference>
<dbReference type="GO" id="GO:0030246">
    <property type="term" value="F:carbohydrate binding"/>
    <property type="evidence" value="ECO:0007669"/>
    <property type="project" value="InterPro"/>
</dbReference>
<name>A0A1N6H5U7_9FLAO</name>
<evidence type="ECO:0000256" key="5">
    <source>
        <dbReference type="ARBA" id="ARBA00023277"/>
    </source>
</evidence>
<sequence>MIQFKSKYIALSFLLAGIYISAQNPVIQTHFTPDPAPMVYKNKMYVYTGDDVPGYDFYYMTKWRVYSSDDMVNWTDHGSPLSLESFSWARDRAWAAQCIERNGKFYWYICVQTVDNNMAIGVAVSDSPTGPFKDALGKPLVTTGTWDNIDPTVFIDDDGQAYLYWGNSKLFYVKLNKDMVSYDGKITEIPQSVEAFGGLRRPGRSDEVLQKQEQFKDVFVEGPWFYKRNKQYYMMYAGMTDRTECLSYSISDSPTGPWKYQGKIMTGQPTNSFTNHGGIIDFKGKSYLFYHTGLLPGAGSYGRSTSIEEFKYNPDGSIPKISMTKEGVNPVATLNPYKRNEAETIAWSEKCSTSENKKTGVYVSDTRVGGYIKVRSVDFEKGPSEFSASIAAGVDGGILEVRLDRVDGNKITEIEVPRTGGWEEFKTLTSKISESVSGVHDVYFVFKGKNITAGRVLFNFDHWSLKRNRIKFPSFGGGAKIQRIFDGVVKMVCITISET</sequence>
<keyword evidence="12" id="KW-1185">Reference proteome</keyword>
<organism evidence="11 12">
    <name type="scientific">Epilithonimonas zeae</name>
    <dbReference type="NCBI Taxonomy" id="1416779"/>
    <lineage>
        <taxon>Bacteria</taxon>
        <taxon>Pseudomonadati</taxon>
        <taxon>Bacteroidota</taxon>
        <taxon>Flavobacteriia</taxon>
        <taxon>Flavobacteriales</taxon>
        <taxon>Weeksellaceae</taxon>
        <taxon>Chryseobacterium group</taxon>
        <taxon>Epilithonimonas</taxon>
    </lineage>
</organism>
<dbReference type="SMART" id="SM00606">
    <property type="entry name" value="CBD_IV"/>
    <property type="match status" value="1"/>
</dbReference>
<dbReference type="PROSITE" id="PS51175">
    <property type="entry name" value="CBM6"/>
    <property type="match status" value="1"/>
</dbReference>
<evidence type="ECO:0000256" key="8">
    <source>
        <dbReference type="RuleBase" id="RU361187"/>
    </source>
</evidence>
<dbReference type="InterPro" id="IPR006710">
    <property type="entry name" value="Glyco_hydro_43"/>
</dbReference>
<evidence type="ECO:0000256" key="9">
    <source>
        <dbReference type="SAM" id="SignalP"/>
    </source>
</evidence>
<keyword evidence="3 9" id="KW-0732">Signal</keyword>
<dbReference type="CDD" id="cd18618">
    <property type="entry name" value="GH43_Xsa43E-like"/>
    <property type="match status" value="1"/>
</dbReference>
<feature type="domain" description="CBM6" evidence="10">
    <location>
        <begin position="338"/>
        <end position="466"/>
    </location>
</feature>
<feature type="site" description="Important for catalytic activity, responsible for pKa modulation of the active site Glu and correct orientation of both the proton donor and substrate" evidence="7">
    <location>
        <position position="150"/>
    </location>
</feature>
<feature type="chain" id="PRO_5013201383" evidence="9">
    <location>
        <begin position="23"/>
        <end position="499"/>
    </location>
</feature>
<dbReference type="PANTHER" id="PTHR43772">
    <property type="entry name" value="ENDO-1,4-BETA-XYLANASE"/>
    <property type="match status" value="1"/>
</dbReference>
<evidence type="ECO:0000256" key="4">
    <source>
        <dbReference type="ARBA" id="ARBA00022801"/>
    </source>
</evidence>
<dbReference type="Gene3D" id="2.60.120.260">
    <property type="entry name" value="Galactose-binding domain-like"/>
    <property type="match status" value="1"/>
</dbReference>